<dbReference type="EMBL" id="JBCGBO010000024">
    <property type="protein sequence ID" value="KAK9181148.1"/>
    <property type="molecule type" value="Genomic_DNA"/>
</dbReference>
<name>A0AAP0LMP6_9ROSI</name>
<gene>
    <name evidence="2" type="ORF">WN944_024285</name>
</gene>
<comment type="caution">
    <text evidence="2">The sequence shown here is derived from an EMBL/GenBank/DDBJ whole genome shotgun (WGS) entry which is preliminary data.</text>
</comment>
<accession>A0AAP0LMP6</accession>
<dbReference type="AlphaFoldDB" id="A0AAP0LMP6"/>
<reference evidence="2 3" key="1">
    <citation type="submission" date="2024-05" db="EMBL/GenBank/DDBJ databases">
        <title>Haplotype-resolved chromosome-level genome assembly of Huyou (Citrus changshanensis).</title>
        <authorList>
            <person name="Miao C."/>
            <person name="Chen W."/>
            <person name="Wu Y."/>
            <person name="Wang L."/>
            <person name="Zhao S."/>
            <person name="Grierson D."/>
            <person name="Xu C."/>
            <person name="Chen K."/>
        </authorList>
    </citation>
    <scope>NUCLEOTIDE SEQUENCE [LARGE SCALE GENOMIC DNA]</scope>
    <source>
        <strain evidence="2">01-14</strain>
        <tissue evidence="2">Leaf</tissue>
    </source>
</reference>
<organism evidence="2 3">
    <name type="scientific">Citrus x changshan-huyou</name>
    <dbReference type="NCBI Taxonomy" id="2935761"/>
    <lineage>
        <taxon>Eukaryota</taxon>
        <taxon>Viridiplantae</taxon>
        <taxon>Streptophyta</taxon>
        <taxon>Embryophyta</taxon>
        <taxon>Tracheophyta</taxon>
        <taxon>Spermatophyta</taxon>
        <taxon>Magnoliopsida</taxon>
        <taxon>eudicotyledons</taxon>
        <taxon>Gunneridae</taxon>
        <taxon>Pentapetalae</taxon>
        <taxon>rosids</taxon>
        <taxon>malvids</taxon>
        <taxon>Sapindales</taxon>
        <taxon>Rutaceae</taxon>
        <taxon>Aurantioideae</taxon>
        <taxon>Citrus</taxon>
    </lineage>
</organism>
<sequence>MSFQNSGIMHRLQNCLKADKSGRPQSEASSCEISDSSCSISAVDRIKLNKNVSTNKPSRDATQMLSILQEPMAVMSNDAESTANSMIGQLSSAKGLKDITVDNQESYEDKDIDGPNEVVDIDNCPDLTSSKSMSNGPGDDRSISSEEAKSSSKRDEFELGF</sequence>
<feature type="compositionally biased region" description="Polar residues" evidence="1">
    <location>
        <begin position="126"/>
        <end position="135"/>
    </location>
</feature>
<evidence type="ECO:0000256" key="1">
    <source>
        <dbReference type="SAM" id="MobiDB-lite"/>
    </source>
</evidence>
<feature type="region of interest" description="Disordered" evidence="1">
    <location>
        <begin position="18"/>
        <end position="37"/>
    </location>
</feature>
<protein>
    <submittedName>
        <fullName evidence="2">Uncharacterized protein</fullName>
    </submittedName>
</protein>
<feature type="compositionally biased region" description="Basic and acidic residues" evidence="1">
    <location>
        <begin position="138"/>
        <end position="161"/>
    </location>
</feature>
<proteinExistence type="predicted"/>
<evidence type="ECO:0000313" key="2">
    <source>
        <dbReference type="EMBL" id="KAK9181148.1"/>
    </source>
</evidence>
<dbReference type="Proteomes" id="UP001428341">
    <property type="component" value="Unassembled WGS sequence"/>
</dbReference>
<keyword evidence="3" id="KW-1185">Reference proteome</keyword>
<evidence type="ECO:0000313" key="3">
    <source>
        <dbReference type="Proteomes" id="UP001428341"/>
    </source>
</evidence>
<feature type="region of interest" description="Disordered" evidence="1">
    <location>
        <begin position="89"/>
        <end position="161"/>
    </location>
</feature>
<feature type="compositionally biased region" description="Low complexity" evidence="1">
    <location>
        <begin position="26"/>
        <end position="37"/>
    </location>
</feature>